<dbReference type="Pfam" id="PF13516">
    <property type="entry name" value="LRR_6"/>
    <property type="match status" value="1"/>
</dbReference>
<proteinExistence type="predicted"/>
<dbReference type="AlphaFoldDB" id="A0A507CMG4"/>
<gene>
    <name evidence="4" type="ORF">SeLEV6574_g05003</name>
    <name evidence="3" type="ORF">SeMB42_g06200</name>
</gene>
<dbReference type="PROSITE" id="PS50181">
    <property type="entry name" value="FBOX"/>
    <property type="match status" value="1"/>
</dbReference>
<dbReference type="GO" id="GO:0019005">
    <property type="term" value="C:SCF ubiquitin ligase complex"/>
    <property type="evidence" value="ECO:0007669"/>
    <property type="project" value="TreeGrafter"/>
</dbReference>
<feature type="region of interest" description="Disordered" evidence="1">
    <location>
        <begin position="515"/>
        <end position="548"/>
    </location>
</feature>
<evidence type="ECO:0000313" key="5">
    <source>
        <dbReference type="Proteomes" id="UP000317494"/>
    </source>
</evidence>
<evidence type="ECO:0000313" key="6">
    <source>
        <dbReference type="Proteomes" id="UP000320475"/>
    </source>
</evidence>
<reference evidence="5 6" key="1">
    <citation type="journal article" date="2019" name="Sci. Rep.">
        <title>Comparative genomics of chytrid fungi reveal insights into the obligate biotrophic and pathogenic lifestyle of Synchytrium endobioticum.</title>
        <authorList>
            <person name="van de Vossenberg B.T.L.H."/>
            <person name="Warris S."/>
            <person name="Nguyen H.D.T."/>
            <person name="van Gent-Pelzer M.P.E."/>
            <person name="Joly D.L."/>
            <person name="van de Geest H.C."/>
            <person name="Bonants P.J.M."/>
            <person name="Smith D.S."/>
            <person name="Levesque C.A."/>
            <person name="van der Lee T.A.J."/>
        </authorList>
    </citation>
    <scope>NUCLEOTIDE SEQUENCE [LARGE SCALE GENOMIC DNA]</scope>
    <source>
        <strain evidence="4 6">LEV6574</strain>
        <strain evidence="3 5">MB42</strain>
    </source>
</reference>
<dbReference type="Proteomes" id="UP000320475">
    <property type="component" value="Unassembled WGS sequence"/>
</dbReference>
<name>A0A507CMG4_9FUNG</name>
<dbReference type="Pfam" id="PF25372">
    <property type="entry name" value="DUF7885"/>
    <property type="match status" value="1"/>
</dbReference>
<dbReference type="InterPro" id="IPR001810">
    <property type="entry name" value="F-box_dom"/>
</dbReference>
<dbReference type="SUPFAM" id="SSF81383">
    <property type="entry name" value="F-box domain"/>
    <property type="match status" value="1"/>
</dbReference>
<feature type="compositionally biased region" description="Low complexity" evidence="1">
    <location>
        <begin position="477"/>
        <end position="498"/>
    </location>
</feature>
<dbReference type="OrthoDB" id="550575at2759"/>
<dbReference type="Pfam" id="PF12937">
    <property type="entry name" value="F-box-like"/>
    <property type="match status" value="1"/>
</dbReference>
<dbReference type="InterPro" id="IPR036047">
    <property type="entry name" value="F-box-like_dom_sf"/>
</dbReference>
<sequence length="556" mass="59491">MAVAIPSPLSMLRAFSSNINPGHHQEGDVCPIVSPTSLVPGSYPDSSTSINSIYTSGSSSSSASSSSASSPLRSADVSPILPATGNLLSHDSPCTDKAETTSTVLSLNSLPTELRLQIFSFLDVSQLLKASMVCKKWNDLAYDGNLWGKIDLALYYTYIGAAQLQKLAKGSAGFLKYANFRGCLQLTSAVMRVFAVNCHNIEYLCLTGLLDVSGLASINSGTLDIVSSHCINLTSLNASYCRSLTVVEIGSLVRGCRKLTNLQLAHCTGLDDEALLRISILPRLKVLNVSHCPLISDHGLVHLSKGHSISEFQFLKISNCPQVSDAGLIPLIAQAKELNTLEVANCRHLTDNVVNTLAMSCPYIRHLDLEECIHITDAALHSIAMNLGAMSMEVIVLSFCDAITDDGAMALLRGCPNLEKLEVDNCSRITDQLLCAIGDGLAGGRLKVLELWDCRGVSPNAIYQLVKVKSRHHYNSSNNIGSSGSSSGSSNASSAGSIKGLDVQESKQQVLKVKSFYTRSHERRRPSPGSVLGTHTAEQSGHARRGRPSIASCNIF</sequence>
<protein>
    <recommendedName>
        <fullName evidence="2">F-box domain-containing protein</fullName>
    </recommendedName>
</protein>
<evidence type="ECO:0000259" key="2">
    <source>
        <dbReference type="PROSITE" id="PS50181"/>
    </source>
</evidence>
<dbReference type="SMART" id="SM00367">
    <property type="entry name" value="LRR_CC"/>
    <property type="match status" value="9"/>
</dbReference>
<dbReference type="PANTHER" id="PTHR13318">
    <property type="entry name" value="PARTNER OF PAIRED, ISOFORM B-RELATED"/>
    <property type="match status" value="1"/>
</dbReference>
<dbReference type="SMART" id="SM00256">
    <property type="entry name" value="FBOX"/>
    <property type="match status" value="1"/>
</dbReference>
<organism evidence="3 5">
    <name type="scientific">Synchytrium endobioticum</name>
    <dbReference type="NCBI Taxonomy" id="286115"/>
    <lineage>
        <taxon>Eukaryota</taxon>
        <taxon>Fungi</taxon>
        <taxon>Fungi incertae sedis</taxon>
        <taxon>Chytridiomycota</taxon>
        <taxon>Chytridiomycota incertae sedis</taxon>
        <taxon>Chytridiomycetes</taxon>
        <taxon>Synchytriales</taxon>
        <taxon>Synchytriaceae</taxon>
        <taxon>Synchytrium</taxon>
    </lineage>
</organism>
<dbReference type="Proteomes" id="UP000317494">
    <property type="component" value="Unassembled WGS sequence"/>
</dbReference>
<dbReference type="STRING" id="286115.A0A507CMG4"/>
<dbReference type="InterPro" id="IPR032675">
    <property type="entry name" value="LRR_dom_sf"/>
</dbReference>
<dbReference type="InterPro" id="IPR001611">
    <property type="entry name" value="Leu-rich_rpt"/>
</dbReference>
<evidence type="ECO:0000313" key="4">
    <source>
        <dbReference type="EMBL" id="TPX43534.1"/>
    </source>
</evidence>
<dbReference type="InterPro" id="IPR057207">
    <property type="entry name" value="FBXL15_LRR"/>
</dbReference>
<comment type="caution">
    <text evidence="3">The sequence shown here is derived from an EMBL/GenBank/DDBJ whole genome shotgun (WGS) entry which is preliminary data.</text>
</comment>
<dbReference type="Gene3D" id="1.20.1280.50">
    <property type="match status" value="1"/>
</dbReference>
<dbReference type="EMBL" id="QEAN01000334">
    <property type="protein sequence ID" value="TPX39885.1"/>
    <property type="molecule type" value="Genomic_DNA"/>
</dbReference>
<dbReference type="EMBL" id="QEAM01000219">
    <property type="protein sequence ID" value="TPX43534.1"/>
    <property type="molecule type" value="Genomic_DNA"/>
</dbReference>
<evidence type="ECO:0000256" key="1">
    <source>
        <dbReference type="SAM" id="MobiDB-lite"/>
    </source>
</evidence>
<dbReference type="InterPro" id="IPR006553">
    <property type="entry name" value="Leu-rich_rpt_Cys-con_subtyp"/>
</dbReference>
<feature type="region of interest" description="Disordered" evidence="1">
    <location>
        <begin position="477"/>
        <end position="501"/>
    </location>
</feature>
<accession>A0A507CMG4</accession>
<feature type="domain" description="F-box" evidence="2">
    <location>
        <begin position="104"/>
        <end position="150"/>
    </location>
</feature>
<evidence type="ECO:0000313" key="3">
    <source>
        <dbReference type="EMBL" id="TPX39885.1"/>
    </source>
</evidence>
<dbReference type="VEuPathDB" id="FungiDB:SeMB42_g06200"/>
<dbReference type="SUPFAM" id="SSF52047">
    <property type="entry name" value="RNI-like"/>
    <property type="match status" value="1"/>
</dbReference>
<dbReference type="GO" id="GO:0031146">
    <property type="term" value="P:SCF-dependent proteasomal ubiquitin-dependent protein catabolic process"/>
    <property type="evidence" value="ECO:0007669"/>
    <property type="project" value="TreeGrafter"/>
</dbReference>
<dbReference type="Gene3D" id="3.80.10.10">
    <property type="entry name" value="Ribonuclease Inhibitor"/>
    <property type="match status" value="2"/>
</dbReference>
<keyword evidence="5" id="KW-1185">Reference proteome</keyword>
<dbReference type="PANTHER" id="PTHR13318:SF95">
    <property type="entry name" value="F-BOX PROTEIN YLR352W"/>
    <property type="match status" value="1"/>
</dbReference>